<sequence>MLLPASLTTVRLARSGTRARSWRLFSASCPSRKEEPFRILFCGSDDFSVASLEAVHNAKGNIDVVVPAERQVGRGGRHAQHHTYTPALRQYAEKHNLPLSTVPSTGLKSWSPPSHFLPSPSSSTPDPEKTNVLLTASFGHIIPAPLLALFAPTHRLNVHPSLLPRWRGAAPVQWTIAAGDEKTGVSVQGLVKYSLGVDAGDIVGRVYGVPVPENATYNSLLPHLALIGGDLLVDVLRQLKAGTASFTPQNPTHTTQAPKITAPTAQLHFPTQTAVAIDRLHRGVGGQVPLWTTVGGRTVQLLSLSVAPAPAPAPATVGPQDLSPSSCPPGPGPGPGPRPVDPDPGVAVLHTEKGKAKKDRKLFIACKDATWLQVYSLRTAGKKALSAGEWWNGLPRDVREGGVLRFG</sequence>
<dbReference type="InterPro" id="IPR002376">
    <property type="entry name" value="Formyl_transf_N"/>
</dbReference>
<dbReference type="RefSeq" id="XP_019028202.1">
    <property type="nucleotide sequence ID" value="XM_019179835.1"/>
</dbReference>
<dbReference type="GO" id="GO:0005739">
    <property type="term" value="C:mitochondrion"/>
    <property type="evidence" value="ECO:0007669"/>
    <property type="project" value="TreeGrafter"/>
</dbReference>
<dbReference type="SUPFAM" id="SSF50486">
    <property type="entry name" value="FMT C-terminal domain-like"/>
    <property type="match status" value="1"/>
</dbReference>
<feature type="compositionally biased region" description="Pro residues" evidence="5">
    <location>
        <begin position="326"/>
        <end position="339"/>
    </location>
</feature>
<dbReference type="Pfam" id="PF00551">
    <property type="entry name" value="Formyl_trans_N"/>
    <property type="match status" value="1"/>
</dbReference>
<feature type="region of interest" description="Disordered" evidence="5">
    <location>
        <begin position="309"/>
        <end position="345"/>
    </location>
</feature>
<protein>
    <recommendedName>
        <fullName evidence="2">methionyl-tRNA formyltransferase</fullName>
        <ecNumber evidence="2">2.1.2.9</ecNumber>
    </recommendedName>
</protein>
<dbReference type="AlphaFoldDB" id="A0A1E3HV30"/>
<evidence type="ECO:0000256" key="4">
    <source>
        <dbReference type="ARBA" id="ARBA00022917"/>
    </source>
</evidence>
<evidence type="ECO:0000256" key="1">
    <source>
        <dbReference type="ARBA" id="ARBA00010699"/>
    </source>
</evidence>
<organism evidence="8 9">
    <name type="scientific">Cryptococcus wingfieldii CBS 7118</name>
    <dbReference type="NCBI Taxonomy" id="1295528"/>
    <lineage>
        <taxon>Eukaryota</taxon>
        <taxon>Fungi</taxon>
        <taxon>Dikarya</taxon>
        <taxon>Basidiomycota</taxon>
        <taxon>Agaricomycotina</taxon>
        <taxon>Tremellomycetes</taxon>
        <taxon>Tremellales</taxon>
        <taxon>Cryptococcaceae</taxon>
        <taxon>Cryptococcus</taxon>
    </lineage>
</organism>
<evidence type="ECO:0000256" key="3">
    <source>
        <dbReference type="ARBA" id="ARBA00022679"/>
    </source>
</evidence>
<keyword evidence="3 8" id="KW-0808">Transferase</keyword>
<accession>A0A1E3HV30</accession>
<reference evidence="8 9" key="1">
    <citation type="submission" date="2016-06" db="EMBL/GenBank/DDBJ databases">
        <title>Evolution of pathogenesis and genome organization in the Tremellales.</title>
        <authorList>
            <person name="Cuomo C."/>
            <person name="Litvintseva A."/>
            <person name="Heitman J."/>
            <person name="Chen Y."/>
            <person name="Sun S."/>
            <person name="Springer D."/>
            <person name="Dromer F."/>
            <person name="Young S."/>
            <person name="Zeng Q."/>
            <person name="Chapman S."/>
            <person name="Gujja S."/>
            <person name="Saif S."/>
            <person name="Birren B."/>
        </authorList>
    </citation>
    <scope>NUCLEOTIDE SEQUENCE [LARGE SCALE GENOMIC DNA]</scope>
    <source>
        <strain evidence="8 9">CBS 7118</strain>
    </source>
</reference>
<dbReference type="Gene3D" id="3.40.50.12230">
    <property type="match status" value="1"/>
</dbReference>
<keyword evidence="9" id="KW-1185">Reference proteome</keyword>
<dbReference type="Proteomes" id="UP000094819">
    <property type="component" value="Unassembled WGS sequence"/>
</dbReference>
<comment type="caution">
    <text evidence="8">The sequence shown here is derived from an EMBL/GenBank/DDBJ whole genome shotgun (WGS) entry which is preliminary data.</text>
</comment>
<proteinExistence type="inferred from homology"/>
<evidence type="ECO:0000256" key="2">
    <source>
        <dbReference type="ARBA" id="ARBA00012261"/>
    </source>
</evidence>
<gene>
    <name evidence="8" type="ORF">L198_07854</name>
</gene>
<feature type="region of interest" description="Disordered" evidence="5">
    <location>
        <begin position="103"/>
        <end position="128"/>
    </location>
</feature>
<keyword evidence="4" id="KW-0648">Protein biosynthesis</keyword>
<dbReference type="OrthoDB" id="10268103at2759"/>
<dbReference type="SUPFAM" id="SSF53328">
    <property type="entry name" value="Formyltransferase"/>
    <property type="match status" value="1"/>
</dbReference>
<dbReference type="PANTHER" id="PTHR11138">
    <property type="entry name" value="METHIONYL-TRNA FORMYLTRANSFERASE"/>
    <property type="match status" value="1"/>
</dbReference>
<dbReference type="CDD" id="cd08646">
    <property type="entry name" value="FMT_core_Met-tRNA-FMT_N"/>
    <property type="match status" value="1"/>
</dbReference>
<dbReference type="InterPro" id="IPR036477">
    <property type="entry name" value="Formyl_transf_N_sf"/>
</dbReference>
<evidence type="ECO:0000259" key="6">
    <source>
        <dbReference type="Pfam" id="PF00551"/>
    </source>
</evidence>
<dbReference type="PANTHER" id="PTHR11138:SF5">
    <property type="entry name" value="METHIONYL-TRNA FORMYLTRANSFERASE, MITOCHONDRIAL"/>
    <property type="match status" value="1"/>
</dbReference>
<dbReference type="InterPro" id="IPR011034">
    <property type="entry name" value="Formyl_transferase-like_C_sf"/>
</dbReference>
<dbReference type="EMBL" id="AWGH01000044">
    <property type="protein sequence ID" value="ODN80197.1"/>
    <property type="molecule type" value="Genomic_DNA"/>
</dbReference>
<name>A0A1E3HV30_9TREE</name>
<evidence type="ECO:0000256" key="5">
    <source>
        <dbReference type="SAM" id="MobiDB-lite"/>
    </source>
</evidence>
<evidence type="ECO:0000259" key="7">
    <source>
        <dbReference type="Pfam" id="PF02911"/>
    </source>
</evidence>
<feature type="domain" description="Formyl transferase C-terminal" evidence="7">
    <location>
        <begin position="259"/>
        <end position="394"/>
    </location>
</feature>
<dbReference type="InterPro" id="IPR041711">
    <property type="entry name" value="Met-tRNA-FMT_N"/>
</dbReference>
<dbReference type="Pfam" id="PF02911">
    <property type="entry name" value="Formyl_trans_C"/>
    <property type="match status" value="1"/>
</dbReference>
<evidence type="ECO:0000313" key="9">
    <source>
        <dbReference type="Proteomes" id="UP000094819"/>
    </source>
</evidence>
<dbReference type="GeneID" id="30197065"/>
<evidence type="ECO:0000313" key="8">
    <source>
        <dbReference type="EMBL" id="ODN80197.1"/>
    </source>
</evidence>
<dbReference type="GO" id="GO:0004479">
    <property type="term" value="F:methionyl-tRNA formyltransferase activity"/>
    <property type="evidence" value="ECO:0007669"/>
    <property type="project" value="UniProtKB-EC"/>
</dbReference>
<dbReference type="EC" id="2.1.2.9" evidence="2"/>
<feature type="domain" description="Formyl transferase N-terminal" evidence="6">
    <location>
        <begin position="52"/>
        <end position="235"/>
    </location>
</feature>
<comment type="similarity">
    <text evidence="1">Belongs to the Fmt family.</text>
</comment>
<dbReference type="InterPro" id="IPR005793">
    <property type="entry name" value="Formyl_trans_C"/>
</dbReference>
<feature type="compositionally biased region" description="Low complexity" evidence="5">
    <location>
        <begin position="109"/>
        <end position="125"/>
    </location>
</feature>